<sequence length="153" mass="17985">MHLGEVVGYKIRNIDYSLLKQFVLSMLWRASISDSYYYKKVKLGPLENKVKELVWNKDIGSVDEFSFVLAKFQDTGTVSKTMLDPHQERWWGRRYYRFYLSGYVLYVKADSQKTPEEWAIFIPSNNELILISRGRIENSKEYPLLVKIAQNSG</sequence>
<dbReference type="Proteomes" id="UP001595840">
    <property type="component" value="Unassembled WGS sequence"/>
</dbReference>
<organism evidence="1 2">
    <name type="scientific">Simiduia curdlanivorans</name>
    <dbReference type="NCBI Taxonomy" id="1492769"/>
    <lineage>
        <taxon>Bacteria</taxon>
        <taxon>Pseudomonadati</taxon>
        <taxon>Pseudomonadota</taxon>
        <taxon>Gammaproteobacteria</taxon>
        <taxon>Cellvibrionales</taxon>
        <taxon>Cellvibrionaceae</taxon>
        <taxon>Simiduia</taxon>
    </lineage>
</organism>
<proteinExistence type="predicted"/>
<reference evidence="2" key="1">
    <citation type="journal article" date="2019" name="Int. J. Syst. Evol. Microbiol.">
        <title>The Global Catalogue of Microorganisms (GCM) 10K type strain sequencing project: providing services to taxonomists for standard genome sequencing and annotation.</title>
        <authorList>
            <consortium name="The Broad Institute Genomics Platform"/>
            <consortium name="The Broad Institute Genome Sequencing Center for Infectious Disease"/>
            <person name="Wu L."/>
            <person name="Ma J."/>
        </authorList>
    </citation>
    <scope>NUCLEOTIDE SEQUENCE [LARGE SCALE GENOMIC DNA]</scope>
    <source>
        <strain evidence="2">CECT 8570</strain>
    </source>
</reference>
<gene>
    <name evidence="1" type="ORF">ACFOX3_00435</name>
</gene>
<comment type="caution">
    <text evidence="1">The sequence shown here is derived from an EMBL/GenBank/DDBJ whole genome shotgun (WGS) entry which is preliminary data.</text>
</comment>
<keyword evidence="2" id="KW-1185">Reference proteome</keyword>
<evidence type="ECO:0000313" key="1">
    <source>
        <dbReference type="EMBL" id="MFC4360741.1"/>
    </source>
</evidence>
<accession>A0ABV8UYJ2</accession>
<evidence type="ECO:0000313" key="2">
    <source>
        <dbReference type="Proteomes" id="UP001595840"/>
    </source>
</evidence>
<dbReference type="RefSeq" id="WP_290264535.1">
    <property type="nucleotide sequence ID" value="NZ_JAUFQG010000006.1"/>
</dbReference>
<name>A0ABV8UYJ2_9GAMM</name>
<protein>
    <submittedName>
        <fullName evidence="1">Uncharacterized protein</fullName>
    </submittedName>
</protein>
<dbReference type="EMBL" id="JBHSCX010000001">
    <property type="protein sequence ID" value="MFC4360741.1"/>
    <property type="molecule type" value="Genomic_DNA"/>
</dbReference>